<evidence type="ECO:0000313" key="4">
    <source>
        <dbReference type="Proteomes" id="UP000254291"/>
    </source>
</evidence>
<dbReference type="SUPFAM" id="SSF53335">
    <property type="entry name" value="S-adenosyl-L-methionine-dependent methyltransferases"/>
    <property type="match status" value="1"/>
</dbReference>
<protein>
    <submittedName>
        <fullName evidence="3">Type 12 methyltransferase</fullName>
    </submittedName>
</protein>
<dbReference type="AlphaFoldDB" id="A0A378SMS3"/>
<dbReference type="Proteomes" id="UP000254291">
    <property type="component" value="Unassembled WGS sequence"/>
</dbReference>
<reference evidence="3 4" key="1">
    <citation type="submission" date="2018-06" db="EMBL/GenBank/DDBJ databases">
        <authorList>
            <consortium name="Pathogen Informatics"/>
            <person name="Doyle S."/>
        </authorList>
    </citation>
    <scope>NUCLEOTIDE SEQUENCE [LARGE SCALE GENOMIC DNA]</scope>
    <source>
        <strain evidence="3 4">NCTC10742</strain>
    </source>
</reference>
<dbReference type="EMBL" id="UGQM01000001">
    <property type="protein sequence ID" value="STZ43921.1"/>
    <property type="molecule type" value="Genomic_DNA"/>
</dbReference>
<gene>
    <name evidence="3" type="ORF">NCTC10742_03151</name>
</gene>
<keyword evidence="3" id="KW-0489">Methyltransferase</keyword>
<accession>A0A378SMS3</accession>
<name>A0A378SMS3_9MYCO</name>
<organism evidence="3 4">
    <name type="scientific">Mycolicibacterium gilvum</name>
    <dbReference type="NCBI Taxonomy" id="1804"/>
    <lineage>
        <taxon>Bacteria</taxon>
        <taxon>Bacillati</taxon>
        <taxon>Actinomycetota</taxon>
        <taxon>Actinomycetes</taxon>
        <taxon>Mycobacteriales</taxon>
        <taxon>Mycobacteriaceae</taxon>
        <taxon>Mycolicibacterium</taxon>
    </lineage>
</organism>
<dbReference type="Gene3D" id="3.40.50.150">
    <property type="entry name" value="Vaccinia Virus protein VP39"/>
    <property type="match status" value="1"/>
</dbReference>
<evidence type="ECO:0000256" key="1">
    <source>
        <dbReference type="SAM" id="MobiDB-lite"/>
    </source>
</evidence>
<dbReference type="InterPro" id="IPR041698">
    <property type="entry name" value="Methyltransf_25"/>
</dbReference>
<dbReference type="RefSeq" id="WP_115327578.1">
    <property type="nucleotide sequence ID" value="NZ_JACKST010000082.1"/>
</dbReference>
<dbReference type="GO" id="GO:0008168">
    <property type="term" value="F:methyltransferase activity"/>
    <property type="evidence" value="ECO:0007669"/>
    <property type="project" value="UniProtKB-KW"/>
</dbReference>
<feature type="compositionally biased region" description="Basic and acidic residues" evidence="1">
    <location>
        <begin position="193"/>
        <end position="206"/>
    </location>
</feature>
<dbReference type="InterPro" id="IPR029063">
    <property type="entry name" value="SAM-dependent_MTases_sf"/>
</dbReference>
<sequence>MADADREHWDRRYTARDRTLAGHAALPAVFASHSDLFPTAGYAIELACGTGAAAVWLARRGLRVWACDISPVAVAAATERARLDGQSERCTFEVVDLDHGIPGVGPADVVLCSMFRDPRLDAALVERLAPGGLLAVSALSEVGAAPGRFRAGPGELLRAFGAVDVIEHGEADGQAWLLGRRRGLPQRAPQAHRNPDDRPAHPDELL</sequence>
<dbReference type="GO" id="GO:0032259">
    <property type="term" value="P:methylation"/>
    <property type="evidence" value="ECO:0007669"/>
    <property type="project" value="UniProtKB-KW"/>
</dbReference>
<keyword evidence="3" id="KW-0808">Transferase</keyword>
<evidence type="ECO:0000313" key="3">
    <source>
        <dbReference type="EMBL" id="STZ43921.1"/>
    </source>
</evidence>
<dbReference type="CDD" id="cd02440">
    <property type="entry name" value="AdoMet_MTases"/>
    <property type="match status" value="1"/>
</dbReference>
<evidence type="ECO:0000259" key="2">
    <source>
        <dbReference type="Pfam" id="PF13649"/>
    </source>
</evidence>
<feature type="domain" description="Methyltransferase" evidence="2">
    <location>
        <begin position="44"/>
        <end position="128"/>
    </location>
</feature>
<feature type="region of interest" description="Disordered" evidence="1">
    <location>
        <begin position="185"/>
        <end position="206"/>
    </location>
</feature>
<proteinExistence type="predicted"/>
<dbReference type="Pfam" id="PF13649">
    <property type="entry name" value="Methyltransf_25"/>
    <property type="match status" value="1"/>
</dbReference>